<evidence type="ECO:0000313" key="3">
    <source>
        <dbReference type="Proteomes" id="UP000886804"/>
    </source>
</evidence>
<dbReference type="EMBL" id="DWYS01000156">
    <property type="protein sequence ID" value="HJB08781.1"/>
    <property type="molecule type" value="Genomic_DNA"/>
</dbReference>
<accession>A0A9D2RMS2</accession>
<evidence type="ECO:0000313" key="2">
    <source>
        <dbReference type="EMBL" id="HJB08781.1"/>
    </source>
</evidence>
<evidence type="ECO:0000256" key="1">
    <source>
        <dbReference type="SAM" id="MobiDB-lite"/>
    </source>
</evidence>
<proteinExistence type="predicted"/>
<feature type="compositionally biased region" description="Polar residues" evidence="1">
    <location>
        <begin position="1"/>
        <end position="10"/>
    </location>
</feature>
<reference evidence="2" key="1">
    <citation type="journal article" date="2021" name="PeerJ">
        <title>Extensive microbial diversity within the chicken gut microbiome revealed by metagenomics and culture.</title>
        <authorList>
            <person name="Gilroy R."/>
            <person name="Ravi A."/>
            <person name="Getino M."/>
            <person name="Pursley I."/>
            <person name="Horton D.L."/>
            <person name="Alikhan N.F."/>
            <person name="Baker D."/>
            <person name="Gharbi K."/>
            <person name="Hall N."/>
            <person name="Watson M."/>
            <person name="Adriaenssens E.M."/>
            <person name="Foster-Nyarko E."/>
            <person name="Jarju S."/>
            <person name="Secka A."/>
            <person name="Antonio M."/>
            <person name="Oren A."/>
            <person name="Chaudhuri R.R."/>
            <person name="La Ragione R."/>
            <person name="Hildebrand F."/>
            <person name="Pallen M.J."/>
        </authorList>
    </citation>
    <scope>NUCLEOTIDE SEQUENCE</scope>
    <source>
        <strain evidence="2">CHK188-4685</strain>
    </source>
</reference>
<gene>
    <name evidence="2" type="ORF">H9716_13120</name>
</gene>
<protein>
    <submittedName>
        <fullName evidence="2">Uncharacterized protein</fullName>
    </submittedName>
</protein>
<feature type="region of interest" description="Disordered" evidence="1">
    <location>
        <begin position="1"/>
        <end position="46"/>
    </location>
</feature>
<organism evidence="2 3">
    <name type="scientific">Candidatus Enterocloster faecavium</name>
    <dbReference type="NCBI Taxonomy" id="2838560"/>
    <lineage>
        <taxon>Bacteria</taxon>
        <taxon>Bacillati</taxon>
        <taxon>Bacillota</taxon>
        <taxon>Clostridia</taxon>
        <taxon>Lachnospirales</taxon>
        <taxon>Lachnospiraceae</taxon>
        <taxon>Enterocloster</taxon>
    </lineage>
</organism>
<sequence length="46" mass="4970">MRGTAIQTKRSQGRIFPKTHPLPRAKSRGGARAARAGAMRLSHSAQ</sequence>
<dbReference type="AlphaFoldDB" id="A0A9D2RMS2"/>
<reference evidence="2" key="2">
    <citation type="submission" date="2021-04" db="EMBL/GenBank/DDBJ databases">
        <authorList>
            <person name="Gilroy R."/>
        </authorList>
    </citation>
    <scope>NUCLEOTIDE SEQUENCE</scope>
    <source>
        <strain evidence="2">CHK188-4685</strain>
    </source>
</reference>
<name>A0A9D2RMS2_9FIRM</name>
<dbReference type="Proteomes" id="UP000886804">
    <property type="component" value="Unassembled WGS sequence"/>
</dbReference>
<comment type="caution">
    <text evidence="2">The sequence shown here is derived from an EMBL/GenBank/DDBJ whole genome shotgun (WGS) entry which is preliminary data.</text>
</comment>